<dbReference type="SMART" id="SM00460">
    <property type="entry name" value="TGc"/>
    <property type="match status" value="1"/>
</dbReference>
<accession>A0ABU1IM35</accession>
<dbReference type="InterPro" id="IPR002931">
    <property type="entry name" value="Transglutaminase-like"/>
</dbReference>
<dbReference type="Proteomes" id="UP001185012">
    <property type="component" value="Unassembled WGS sequence"/>
</dbReference>
<evidence type="ECO:0000256" key="1">
    <source>
        <dbReference type="SAM" id="Phobius"/>
    </source>
</evidence>
<keyword evidence="1" id="KW-0812">Transmembrane</keyword>
<dbReference type="PANTHER" id="PTHR33490:SF3">
    <property type="entry name" value="CONSERVED INTEGRAL MEMBRANE PROTEIN"/>
    <property type="match status" value="1"/>
</dbReference>
<dbReference type="InterPro" id="IPR038765">
    <property type="entry name" value="Papain-like_cys_pep_sf"/>
</dbReference>
<dbReference type="Pfam" id="PF01841">
    <property type="entry name" value="Transglut_core"/>
    <property type="match status" value="1"/>
</dbReference>
<sequence length="392" mass="46133">MDMKHFSYVFRFKNRREGVTQVWLAEPPVHHAQGARLVSMSRSPDQQSPPDVAGNRLSYYRLEPGEAIENIYDVTVTPSIEWESPSTLSEKEREFYLRSTTLVRITDEVRTKADEICRGLETDEVKARVLFDYVRSHYRYIYPPKERGTISFLRNKKGDCGEFSFLYAALCRAQNIPCRTVVGAFAMGKHHAHVWNEVFLEERGWVPVDTSMAHVQKRQPWRMLFSHIRTLWPREYFGRLEDQRVIFSIETEISPEPAYPEGSEGKRIECLSDQTFSWGTQLAEGNIPYLQPMYFYHENPASRDRLDDYFGDYRVQERGLRYRFLIIKQLLLWMAMVSLVLYWGSLKEWHVMSFLYSVFFIGYAVMSVLRNERPYFFAAAAVYFSMLAFLAH</sequence>
<feature type="transmembrane region" description="Helical" evidence="1">
    <location>
        <begin position="324"/>
        <end position="343"/>
    </location>
</feature>
<keyword evidence="1" id="KW-1133">Transmembrane helix</keyword>
<dbReference type="SUPFAM" id="SSF54001">
    <property type="entry name" value="Cysteine proteinases"/>
    <property type="match status" value="1"/>
</dbReference>
<keyword evidence="4" id="KW-1185">Reference proteome</keyword>
<keyword evidence="1" id="KW-0472">Membrane</keyword>
<evidence type="ECO:0000259" key="2">
    <source>
        <dbReference type="SMART" id="SM00460"/>
    </source>
</evidence>
<feature type="transmembrane region" description="Helical" evidence="1">
    <location>
        <begin position="349"/>
        <end position="368"/>
    </location>
</feature>
<evidence type="ECO:0000313" key="4">
    <source>
        <dbReference type="Proteomes" id="UP001185012"/>
    </source>
</evidence>
<name>A0ABU1IM35_9BACL</name>
<dbReference type="EMBL" id="JAVDQG010000003">
    <property type="protein sequence ID" value="MDR6225756.1"/>
    <property type="molecule type" value="Genomic_DNA"/>
</dbReference>
<dbReference type="RefSeq" id="WP_309864792.1">
    <property type="nucleotide sequence ID" value="NZ_JAVDQG010000003.1"/>
</dbReference>
<organism evidence="3 4">
    <name type="scientific">Desmospora profundinema</name>
    <dbReference type="NCBI Taxonomy" id="1571184"/>
    <lineage>
        <taxon>Bacteria</taxon>
        <taxon>Bacillati</taxon>
        <taxon>Bacillota</taxon>
        <taxon>Bacilli</taxon>
        <taxon>Bacillales</taxon>
        <taxon>Thermoactinomycetaceae</taxon>
        <taxon>Desmospora</taxon>
    </lineage>
</organism>
<comment type="caution">
    <text evidence="3">The sequence shown here is derived from an EMBL/GenBank/DDBJ whole genome shotgun (WGS) entry which is preliminary data.</text>
</comment>
<feature type="domain" description="Transglutaminase-like" evidence="2">
    <location>
        <begin position="152"/>
        <end position="212"/>
    </location>
</feature>
<dbReference type="Gene3D" id="3.10.620.30">
    <property type="match status" value="1"/>
</dbReference>
<protein>
    <recommendedName>
        <fullName evidence="2">Transglutaminase-like domain-containing protein</fullName>
    </recommendedName>
</protein>
<gene>
    <name evidence="3" type="ORF">JOE21_001754</name>
</gene>
<evidence type="ECO:0000313" key="3">
    <source>
        <dbReference type="EMBL" id="MDR6225756.1"/>
    </source>
</evidence>
<reference evidence="3 4" key="1">
    <citation type="submission" date="2023-07" db="EMBL/GenBank/DDBJ databases">
        <title>Genomic Encyclopedia of Type Strains, Phase IV (KMG-IV): sequencing the most valuable type-strain genomes for metagenomic binning, comparative biology and taxonomic classification.</title>
        <authorList>
            <person name="Goeker M."/>
        </authorList>
    </citation>
    <scope>NUCLEOTIDE SEQUENCE [LARGE SCALE GENOMIC DNA]</scope>
    <source>
        <strain evidence="3 4">DSM 45903</strain>
    </source>
</reference>
<feature type="transmembrane region" description="Helical" evidence="1">
    <location>
        <begin position="375"/>
        <end position="391"/>
    </location>
</feature>
<dbReference type="PANTHER" id="PTHR33490">
    <property type="entry name" value="BLR5614 PROTEIN-RELATED"/>
    <property type="match status" value="1"/>
</dbReference>
<proteinExistence type="predicted"/>